<feature type="domain" description="Pel9A-like right handed beta-helix region" evidence="10">
    <location>
        <begin position="141"/>
        <end position="323"/>
    </location>
</feature>
<name>A0A518K2H1_9BACT</name>
<evidence type="ECO:0000256" key="4">
    <source>
        <dbReference type="ARBA" id="ARBA00022723"/>
    </source>
</evidence>
<evidence type="ECO:0000256" key="8">
    <source>
        <dbReference type="ARBA" id="ARBA00038263"/>
    </source>
</evidence>
<organism evidence="11 12">
    <name type="scientific">Botrimarina mediterranea</name>
    <dbReference type="NCBI Taxonomy" id="2528022"/>
    <lineage>
        <taxon>Bacteria</taxon>
        <taxon>Pseudomonadati</taxon>
        <taxon>Planctomycetota</taxon>
        <taxon>Planctomycetia</taxon>
        <taxon>Pirellulales</taxon>
        <taxon>Lacipirellulaceae</taxon>
        <taxon>Botrimarina</taxon>
    </lineage>
</organism>
<evidence type="ECO:0000256" key="5">
    <source>
        <dbReference type="ARBA" id="ARBA00022729"/>
    </source>
</evidence>
<dbReference type="KEGG" id="bmei:Spa11_01510"/>
<feature type="signal peptide" evidence="9">
    <location>
        <begin position="1"/>
        <end position="21"/>
    </location>
</feature>
<feature type="chain" id="PRO_5022032130" evidence="9">
    <location>
        <begin position="22"/>
        <end position="496"/>
    </location>
</feature>
<dbReference type="InterPro" id="IPR011050">
    <property type="entry name" value="Pectin_lyase_fold/virulence"/>
</dbReference>
<keyword evidence="7 11" id="KW-0456">Lyase</keyword>
<dbReference type="GO" id="GO:0030570">
    <property type="term" value="F:pectate lyase activity"/>
    <property type="evidence" value="ECO:0007669"/>
    <property type="project" value="UniProtKB-EC"/>
</dbReference>
<dbReference type="GO" id="GO:0005576">
    <property type="term" value="C:extracellular region"/>
    <property type="evidence" value="ECO:0007669"/>
    <property type="project" value="UniProtKB-SubCell"/>
</dbReference>
<reference evidence="11 12" key="1">
    <citation type="submission" date="2019-02" db="EMBL/GenBank/DDBJ databases">
        <title>Deep-cultivation of Planctomycetes and their phenomic and genomic characterization uncovers novel biology.</title>
        <authorList>
            <person name="Wiegand S."/>
            <person name="Jogler M."/>
            <person name="Boedeker C."/>
            <person name="Pinto D."/>
            <person name="Vollmers J."/>
            <person name="Rivas-Marin E."/>
            <person name="Kohn T."/>
            <person name="Peeters S.H."/>
            <person name="Heuer A."/>
            <person name="Rast P."/>
            <person name="Oberbeckmann S."/>
            <person name="Bunk B."/>
            <person name="Jeske O."/>
            <person name="Meyerdierks A."/>
            <person name="Storesund J.E."/>
            <person name="Kallscheuer N."/>
            <person name="Luecker S."/>
            <person name="Lage O.M."/>
            <person name="Pohl T."/>
            <person name="Merkel B.J."/>
            <person name="Hornburger P."/>
            <person name="Mueller R.-W."/>
            <person name="Bruemmer F."/>
            <person name="Labrenz M."/>
            <person name="Spormann A.M."/>
            <person name="Op den Camp H."/>
            <person name="Overmann J."/>
            <person name="Amann R."/>
            <person name="Jetten M.S.M."/>
            <person name="Mascher T."/>
            <person name="Medema M.H."/>
            <person name="Devos D.P."/>
            <person name="Kaster A.-K."/>
            <person name="Ovreas L."/>
            <person name="Rohde M."/>
            <person name="Galperin M.Y."/>
            <person name="Jogler C."/>
        </authorList>
    </citation>
    <scope>NUCLEOTIDE SEQUENCE [LARGE SCALE GENOMIC DNA]</scope>
    <source>
        <strain evidence="11 12">Spa11</strain>
    </source>
</reference>
<accession>A0A518K2H1</accession>
<comment type="similarity">
    <text evidence="8">Belongs to the polysaccharide lyase 9 family.</text>
</comment>
<dbReference type="InterPro" id="IPR053868">
    <property type="entry name" value="Pel9A-like_beta_helix"/>
</dbReference>
<evidence type="ECO:0000256" key="7">
    <source>
        <dbReference type="ARBA" id="ARBA00023239"/>
    </source>
</evidence>
<evidence type="ECO:0000313" key="11">
    <source>
        <dbReference type="EMBL" id="QDV71982.1"/>
    </source>
</evidence>
<keyword evidence="5 9" id="KW-0732">Signal</keyword>
<dbReference type="AlphaFoldDB" id="A0A518K2H1"/>
<dbReference type="Proteomes" id="UP000316426">
    <property type="component" value="Chromosome"/>
</dbReference>
<keyword evidence="3" id="KW-0964">Secreted</keyword>
<evidence type="ECO:0000256" key="1">
    <source>
        <dbReference type="ARBA" id="ARBA00001913"/>
    </source>
</evidence>
<evidence type="ECO:0000256" key="3">
    <source>
        <dbReference type="ARBA" id="ARBA00022525"/>
    </source>
</evidence>
<dbReference type="PANTHER" id="PTHR40088:SF1">
    <property type="entry name" value="PECTATE LYASE PEL9"/>
    <property type="match status" value="1"/>
</dbReference>
<dbReference type="Gene3D" id="2.160.20.10">
    <property type="entry name" value="Single-stranded right-handed beta-helix, Pectin lyase-like"/>
    <property type="match status" value="1"/>
</dbReference>
<sequence length="496" mass="53409" precursor="true">MRRYLLMLTAFTSLSASTSHAADYFIAPTGNNAGNGSIGAPWATFDFAIDRLDPGDTLHVRGGTYSLNSRIQIRSNEGGTESAPIRIWAYESESPVLDFSTMSNSQWGQSGGRGIQVDEGADWLHLRGLTIENARDNGVWSGANHGVYERIVTRWNGDSGMQLSGTASYNLIENADSYENYDPSSNGENADGFAIKFSELGPGNIVRGARAWGNSDDGWDMWQSIQGAVLVEDSWAFDNGKILPRFYDVEALEANDMNPSNFNGDGNGYKLGQDSGPHTLNRVLAWDNRVRGIDVNGNGFGVFVNHSTVFDSGRNWNFDETASETINQHLLTNNVSVLGSQSDTFLSGVTSSFNTWNGVPANAADFLSLDDAIARGPRQADGSLPVSDFLRLSPDSNLIDAGKNIGMPFSGLAPDLGAFESGILGDYNSDGVVNAADYTVWRDNIGGGFLPGDYGVWATHYGEGAPSGVSVPEPTSASILLTVLLLAHHRLRHSRI</sequence>
<dbReference type="EMBL" id="CP036349">
    <property type="protein sequence ID" value="QDV71982.1"/>
    <property type="molecule type" value="Genomic_DNA"/>
</dbReference>
<dbReference type="EC" id="4.2.2.2" evidence="11"/>
<evidence type="ECO:0000256" key="9">
    <source>
        <dbReference type="SAM" id="SignalP"/>
    </source>
</evidence>
<gene>
    <name evidence="11" type="primary">pelL_1</name>
    <name evidence="11" type="ORF">Spa11_01510</name>
</gene>
<evidence type="ECO:0000259" key="10">
    <source>
        <dbReference type="Pfam" id="PF22842"/>
    </source>
</evidence>
<dbReference type="InterPro" id="IPR012334">
    <property type="entry name" value="Pectin_lyas_fold"/>
</dbReference>
<keyword evidence="12" id="KW-1185">Reference proteome</keyword>
<dbReference type="InterPro" id="IPR052052">
    <property type="entry name" value="Polysaccharide_Lyase_9"/>
</dbReference>
<dbReference type="Pfam" id="PF22842">
    <property type="entry name" value="Pel9A-like_beta_helix"/>
    <property type="match status" value="1"/>
</dbReference>
<evidence type="ECO:0000256" key="6">
    <source>
        <dbReference type="ARBA" id="ARBA00022837"/>
    </source>
</evidence>
<comment type="cofactor">
    <cofactor evidence="1">
        <name>Ca(2+)</name>
        <dbReference type="ChEBI" id="CHEBI:29108"/>
    </cofactor>
</comment>
<dbReference type="GO" id="GO:0046872">
    <property type="term" value="F:metal ion binding"/>
    <property type="evidence" value="ECO:0007669"/>
    <property type="project" value="UniProtKB-KW"/>
</dbReference>
<evidence type="ECO:0000313" key="12">
    <source>
        <dbReference type="Proteomes" id="UP000316426"/>
    </source>
</evidence>
<dbReference type="RefSeq" id="WP_145105456.1">
    <property type="nucleotide sequence ID" value="NZ_CP036349.1"/>
</dbReference>
<dbReference type="PANTHER" id="PTHR40088">
    <property type="entry name" value="PECTATE LYASE (EUROFUNG)"/>
    <property type="match status" value="1"/>
</dbReference>
<evidence type="ECO:0000256" key="2">
    <source>
        <dbReference type="ARBA" id="ARBA00004613"/>
    </source>
</evidence>
<proteinExistence type="inferred from homology"/>
<dbReference type="SUPFAM" id="SSF51126">
    <property type="entry name" value="Pectin lyase-like"/>
    <property type="match status" value="1"/>
</dbReference>
<protein>
    <submittedName>
        <fullName evidence="11">Pectate lyase L</fullName>
        <ecNumber evidence="11">4.2.2.2</ecNumber>
    </submittedName>
</protein>
<comment type="subcellular location">
    <subcellularLocation>
        <location evidence="2">Secreted</location>
    </subcellularLocation>
</comment>
<keyword evidence="6" id="KW-0106">Calcium</keyword>
<keyword evidence="4" id="KW-0479">Metal-binding</keyword>